<protein>
    <submittedName>
        <fullName evidence="1">Uncharacterized protein</fullName>
    </submittedName>
</protein>
<gene>
    <name evidence="1" type="ORF">ElyMa_002123300</name>
</gene>
<proteinExistence type="predicted"/>
<dbReference type="AlphaFoldDB" id="A0AAV4FJB8"/>
<evidence type="ECO:0000313" key="2">
    <source>
        <dbReference type="Proteomes" id="UP000762676"/>
    </source>
</evidence>
<sequence length="158" mass="17391">MVVIPKWKKINFENIPLPLKDQFGFRLKIEEFPIQTGVATHVTYQPQVLGSGRSELGGLSCVLCLPLGLVAPVGDAGDGHTIIQTVTDQLRVHRAHTLLALHSTAAARSSQPSKLRLSCCMYNTIIPPLDPPPLNNMAGTQQRFGLEIKTKYFQTTLF</sequence>
<dbReference type="EMBL" id="BMAT01004406">
    <property type="protein sequence ID" value="GFR72835.1"/>
    <property type="molecule type" value="Genomic_DNA"/>
</dbReference>
<evidence type="ECO:0000313" key="1">
    <source>
        <dbReference type="EMBL" id="GFR72835.1"/>
    </source>
</evidence>
<comment type="caution">
    <text evidence="1">The sequence shown here is derived from an EMBL/GenBank/DDBJ whole genome shotgun (WGS) entry which is preliminary data.</text>
</comment>
<name>A0AAV4FJB8_9GAST</name>
<accession>A0AAV4FJB8</accession>
<organism evidence="1 2">
    <name type="scientific">Elysia marginata</name>
    <dbReference type="NCBI Taxonomy" id="1093978"/>
    <lineage>
        <taxon>Eukaryota</taxon>
        <taxon>Metazoa</taxon>
        <taxon>Spiralia</taxon>
        <taxon>Lophotrochozoa</taxon>
        <taxon>Mollusca</taxon>
        <taxon>Gastropoda</taxon>
        <taxon>Heterobranchia</taxon>
        <taxon>Euthyneura</taxon>
        <taxon>Panpulmonata</taxon>
        <taxon>Sacoglossa</taxon>
        <taxon>Placobranchoidea</taxon>
        <taxon>Plakobranchidae</taxon>
        <taxon>Elysia</taxon>
    </lineage>
</organism>
<keyword evidence="2" id="KW-1185">Reference proteome</keyword>
<reference evidence="1 2" key="1">
    <citation type="journal article" date="2021" name="Elife">
        <title>Chloroplast acquisition without the gene transfer in kleptoplastic sea slugs, Plakobranchus ocellatus.</title>
        <authorList>
            <person name="Maeda T."/>
            <person name="Takahashi S."/>
            <person name="Yoshida T."/>
            <person name="Shimamura S."/>
            <person name="Takaki Y."/>
            <person name="Nagai Y."/>
            <person name="Toyoda A."/>
            <person name="Suzuki Y."/>
            <person name="Arimoto A."/>
            <person name="Ishii H."/>
            <person name="Satoh N."/>
            <person name="Nishiyama T."/>
            <person name="Hasebe M."/>
            <person name="Maruyama T."/>
            <person name="Minagawa J."/>
            <person name="Obokata J."/>
            <person name="Shigenobu S."/>
        </authorList>
    </citation>
    <scope>NUCLEOTIDE SEQUENCE [LARGE SCALE GENOMIC DNA]</scope>
</reference>
<dbReference type="Proteomes" id="UP000762676">
    <property type="component" value="Unassembled WGS sequence"/>
</dbReference>